<dbReference type="GO" id="GO:0030170">
    <property type="term" value="F:pyridoxal phosphate binding"/>
    <property type="evidence" value="ECO:0007669"/>
    <property type="project" value="InterPro"/>
</dbReference>
<dbReference type="Gene3D" id="3.40.640.10">
    <property type="entry name" value="Type I PLP-dependent aspartate aminotransferase-like (Major domain)"/>
    <property type="match status" value="1"/>
</dbReference>
<protein>
    <submittedName>
        <fullName evidence="8">Amino acid decarboxylase</fullName>
    </submittedName>
</protein>
<dbReference type="InterPro" id="IPR002129">
    <property type="entry name" value="PyrdxlP-dep_de-COase"/>
</dbReference>
<sequence length="496" mass="55193">MFTIKTLIDDIDRHEAISRALEIPATERDELQRAVLAYGEAFLESLPARKTYEKAGYRREAADDFFTIDGEAIQMGPVLDFLDQRVDHGGLNPTAAGHLAYIPGGGLYASALGDYLAAVTNRYAGVFYAAPGAVRMENALINWVAQLVGYAPGFAGNLTSGGSIANLIAVATARDAKQIRGKDLHRTVIYASGQTHHSIRKALKIAGMEECIFRTIEQDEHYRMDPKQLREQIRKDQEQDLQPFLVVANAGTTDLGIVDPLEAIARIAREYELWFHVDAAYGGFFLLTAHGRDRLRGIDRADSVILDPHKGLFLPYGSGVVLVRDGRQLAAANRFEAHYMQDAREFQEEPSPTDLSPELSKHFRGMRMWLPLKLHGLAPFISCLEEKLGLAQYFYRQIRELGFETGPAPDLTVVAFRYVPADGPADDFNRTLLQKIQTDGRIFLSSTLLNGRFMLRVAILSFRTHRVQVDLALQLLGEYRDGLLAGKPSNGSLTEE</sequence>
<proteinExistence type="inferred from homology"/>
<dbReference type="InterPro" id="IPR010977">
    <property type="entry name" value="Aromatic_deC"/>
</dbReference>
<comment type="similarity">
    <text evidence="2 7">Belongs to the group II decarboxylase family.</text>
</comment>
<dbReference type="AlphaFoldDB" id="A0A2D0N215"/>
<evidence type="ECO:0000256" key="6">
    <source>
        <dbReference type="PIRSR" id="PIRSR602129-50"/>
    </source>
</evidence>
<name>A0A2D0N215_FLAN2</name>
<dbReference type="InterPro" id="IPR015422">
    <property type="entry name" value="PyrdxlP-dep_Trfase_small"/>
</dbReference>
<dbReference type="Pfam" id="PF00282">
    <property type="entry name" value="Pyridoxal_deC"/>
    <property type="match status" value="1"/>
</dbReference>
<evidence type="ECO:0000313" key="9">
    <source>
        <dbReference type="Proteomes" id="UP000223913"/>
    </source>
</evidence>
<gene>
    <name evidence="8" type="ORF">CRP01_31465</name>
</gene>
<evidence type="ECO:0000256" key="4">
    <source>
        <dbReference type="ARBA" id="ARBA00022898"/>
    </source>
</evidence>
<dbReference type="GO" id="GO:0016831">
    <property type="term" value="F:carboxy-lyase activity"/>
    <property type="evidence" value="ECO:0007669"/>
    <property type="project" value="UniProtKB-KW"/>
</dbReference>
<dbReference type="InterPro" id="IPR015421">
    <property type="entry name" value="PyrdxlP-dep_Trfase_major"/>
</dbReference>
<keyword evidence="5 7" id="KW-0456">Lyase</keyword>
<comment type="caution">
    <text evidence="8">The sequence shown here is derived from an EMBL/GenBank/DDBJ whole genome shotgun (WGS) entry which is preliminary data.</text>
</comment>
<evidence type="ECO:0000256" key="2">
    <source>
        <dbReference type="ARBA" id="ARBA00009533"/>
    </source>
</evidence>
<reference evidence="8 9" key="1">
    <citation type="submission" date="2017-10" db="EMBL/GenBank/DDBJ databases">
        <title>The draft genome sequence of Lewinella nigricans NBRC 102662.</title>
        <authorList>
            <person name="Wang K."/>
        </authorList>
    </citation>
    <scope>NUCLEOTIDE SEQUENCE [LARGE SCALE GENOMIC DNA]</scope>
    <source>
        <strain evidence="8 9">NBRC 102662</strain>
    </source>
</reference>
<evidence type="ECO:0000313" key="8">
    <source>
        <dbReference type="EMBL" id="PHN02497.1"/>
    </source>
</evidence>
<comment type="cofactor">
    <cofactor evidence="1 6 7">
        <name>pyridoxal 5'-phosphate</name>
        <dbReference type="ChEBI" id="CHEBI:597326"/>
    </cofactor>
</comment>
<dbReference type="EMBL" id="PDUD01000039">
    <property type="protein sequence ID" value="PHN02497.1"/>
    <property type="molecule type" value="Genomic_DNA"/>
</dbReference>
<dbReference type="GO" id="GO:0019752">
    <property type="term" value="P:carboxylic acid metabolic process"/>
    <property type="evidence" value="ECO:0007669"/>
    <property type="project" value="InterPro"/>
</dbReference>
<evidence type="ECO:0000256" key="1">
    <source>
        <dbReference type="ARBA" id="ARBA00001933"/>
    </source>
</evidence>
<keyword evidence="9" id="KW-1185">Reference proteome</keyword>
<dbReference type="Proteomes" id="UP000223913">
    <property type="component" value="Unassembled WGS sequence"/>
</dbReference>
<dbReference type="Gene3D" id="3.90.1150.10">
    <property type="entry name" value="Aspartate Aminotransferase, domain 1"/>
    <property type="match status" value="1"/>
</dbReference>
<evidence type="ECO:0000256" key="3">
    <source>
        <dbReference type="ARBA" id="ARBA00022793"/>
    </source>
</evidence>
<organism evidence="8 9">
    <name type="scientific">Flavilitoribacter nigricans (strain ATCC 23147 / DSM 23189 / NBRC 102662 / NCIMB 1420 / SS-2)</name>
    <name type="common">Lewinella nigricans</name>
    <dbReference type="NCBI Taxonomy" id="1122177"/>
    <lineage>
        <taxon>Bacteria</taxon>
        <taxon>Pseudomonadati</taxon>
        <taxon>Bacteroidota</taxon>
        <taxon>Saprospiria</taxon>
        <taxon>Saprospirales</taxon>
        <taxon>Lewinellaceae</taxon>
        <taxon>Flavilitoribacter</taxon>
    </lineage>
</organism>
<keyword evidence="4 6" id="KW-0663">Pyridoxal phosphate</keyword>
<accession>A0A2D0N215</accession>
<feature type="modified residue" description="N6-(pyridoxal phosphate)lysine" evidence="6">
    <location>
        <position position="310"/>
    </location>
</feature>
<dbReference type="PANTHER" id="PTHR11999:SF70">
    <property type="entry name" value="MIP05841P"/>
    <property type="match status" value="1"/>
</dbReference>
<dbReference type="GO" id="GO:0005737">
    <property type="term" value="C:cytoplasm"/>
    <property type="evidence" value="ECO:0007669"/>
    <property type="project" value="TreeGrafter"/>
</dbReference>
<evidence type="ECO:0000256" key="7">
    <source>
        <dbReference type="RuleBase" id="RU000382"/>
    </source>
</evidence>
<dbReference type="InterPro" id="IPR015424">
    <property type="entry name" value="PyrdxlP-dep_Trfase"/>
</dbReference>
<dbReference type="RefSeq" id="WP_099154041.1">
    <property type="nucleotide sequence ID" value="NZ_PDUD01000039.1"/>
</dbReference>
<dbReference type="OrthoDB" id="9803665at2"/>
<keyword evidence="3" id="KW-0210">Decarboxylase</keyword>
<dbReference type="SUPFAM" id="SSF53383">
    <property type="entry name" value="PLP-dependent transferases"/>
    <property type="match status" value="1"/>
</dbReference>
<evidence type="ECO:0000256" key="5">
    <source>
        <dbReference type="ARBA" id="ARBA00023239"/>
    </source>
</evidence>
<dbReference type="PANTHER" id="PTHR11999">
    <property type="entry name" value="GROUP II PYRIDOXAL-5-PHOSPHATE DECARBOXYLASE"/>
    <property type="match status" value="1"/>
</dbReference>